<comment type="caution">
    <text evidence="1">The sequence shown here is derived from an EMBL/GenBank/DDBJ whole genome shotgun (WGS) entry which is preliminary data.</text>
</comment>
<dbReference type="RefSeq" id="WP_233133623.1">
    <property type="nucleotide sequence ID" value="NZ_NEWD01000016.1"/>
</dbReference>
<dbReference type="Pfam" id="PF07751">
    <property type="entry name" value="Abi_2"/>
    <property type="match status" value="1"/>
</dbReference>
<keyword evidence="2" id="KW-1185">Reference proteome</keyword>
<organism evidence="1 2">
    <name type="scientific">Bifidobacterium vansinderenii</name>
    <dbReference type="NCBI Taxonomy" id="1984871"/>
    <lineage>
        <taxon>Bacteria</taxon>
        <taxon>Bacillati</taxon>
        <taxon>Actinomycetota</taxon>
        <taxon>Actinomycetes</taxon>
        <taxon>Bifidobacteriales</taxon>
        <taxon>Bifidobacteriaceae</taxon>
        <taxon>Bifidobacterium</taxon>
    </lineage>
</organism>
<evidence type="ECO:0000313" key="1">
    <source>
        <dbReference type="EMBL" id="OXN00369.1"/>
    </source>
</evidence>
<keyword evidence="1" id="KW-0238">DNA-binding</keyword>
<protein>
    <submittedName>
        <fullName evidence="1">DNA-binding protein</fullName>
    </submittedName>
</protein>
<dbReference type="AlphaFoldDB" id="A0A229VXL3"/>
<dbReference type="Proteomes" id="UP000215433">
    <property type="component" value="Unassembled WGS sequence"/>
</dbReference>
<name>A0A229VXL3_9BIFI</name>
<sequence length="292" mass="34164">MKPAKNLDEMIELMKSRGLTVPDHDAMRRILFDSNYYRLSGYFRAFQNDPAHGDNDFKSDVTTADFLEPYRLDGELRPKILRGTALVELTVRSRFAYLVAQHGGAYSYADIDSYEPITNRKDVELRTSLISNIRKWMDISNEVCIRHYRKVGEPVPIWAAVETLPFDTVSRMLSLHRDTSALKELYRSLGIRTNLRTASEIIHAMVYLRNLCSHHSRLWHREMVIVPPVTRDMRRRYPDFNYEQRSVAQSLIALFYLADEINGDDSYSDELIDFLSEQHRYGDGIRHSLHWE</sequence>
<accession>A0A229VXL3</accession>
<dbReference type="InterPro" id="IPR011664">
    <property type="entry name" value="Abi_system_AbiD/AbiF-like"/>
</dbReference>
<proteinExistence type="predicted"/>
<reference evidence="1 2" key="1">
    <citation type="submission" date="2017-05" db="EMBL/GenBank/DDBJ databases">
        <title>Bifidobacterium vansinderenii sp. nov.</title>
        <authorList>
            <person name="Lugli G.A."/>
            <person name="Duranti S."/>
            <person name="Mangifesta M."/>
        </authorList>
    </citation>
    <scope>NUCLEOTIDE SEQUENCE [LARGE SCALE GENOMIC DNA]</scope>
    <source>
        <strain evidence="1 2">Tam10B</strain>
    </source>
</reference>
<dbReference type="GO" id="GO:0003677">
    <property type="term" value="F:DNA binding"/>
    <property type="evidence" value="ECO:0007669"/>
    <property type="project" value="UniProtKB-KW"/>
</dbReference>
<evidence type="ECO:0000313" key="2">
    <source>
        <dbReference type="Proteomes" id="UP000215433"/>
    </source>
</evidence>
<gene>
    <name evidence="1" type="ORF">Tam10B_1238</name>
</gene>
<dbReference type="EMBL" id="NEWD01000016">
    <property type="protein sequence ID" value="OXN00369.1"/>
    <property type="molecule type" value="Genomic_DNA"/>
</dbReference>